<dbReference type="Pfam" id="PF11785">
    <property type="entry name" value="Aft1_OSA"/>
    <property type="match status" value="1"/>
</dbReference>
<feature type="coiled-coil region" evidence="6">
    <location>
        <begin position="330"/>
        <end position="357"/>
    </location>
</feature>
<dbReference type="RefSeq" id="XP_058338985.1">
    <property type="nucleotide sequence ID" value="XM_058490264.1"/>
</dbReference>
<dbReference type="AlphaFoldDB" id="A0AAD7UXS0"/>
<keyword evidence="4" id="KW-0804">Transcription</keyword>
<evidence type="ECO:0000256" key="2">
    <source>
        <dbReference type="ARBA" id="ARBA00023015"/>
    </source>
</evidence>
<evidence type="ECO:0000313" key="9">
    <source>
        <dbReference type="EMBL" id="KAJ8654071.1"/>
    </source>
</evidence>
<evidence type="ECO:0000256" key="1">
    <source>
        <dbReference type="ARBA" id="ARBA00004123"/>
    </source>
</evidence>
<evidence type="ECO:0000256" key="4">
    <source>
        <dbReference type="ARBA" id="ARBA00023163"/>
    </source>
</evidence>
<comment type="caution">
    <text evidence="9">The sequence shown here is derived from an EMBL/GenBank/DDBJ whole genome shotgun (WGS) entry which is preliminary data.</text>
</comment>
<accession>A0AAD7UXS0</accession>
<feature type="compositionally biased region" description="Polar residues" evidence="7">
    <location>
        <begin position="71"/>
        <end position="85"/>
    </location>
</feature>
<feature type="domain" description="BZIP" evidence="8">
    <location>
        <begin position="305"/>
        <end position="368"/>
    </location>
</feature>
<dbReference type="InterPro" id="IPR020956">
    <property type="entry name" value="TF_Aft1_OSM"/>
</dbReference>
<comment type="subcellular location">
    <subcellularLocation>
        <location evidence="1">Nucleus</location>
    </subcellularLocation>
</comment>
<protein>
    <recommendedName>
        <fullName evidence="8">BZIP domain-containing protein</fullName>
    </recommendedName>
</protein>
<organism evidence="9 10">
    <name type="scientific">Lichtheimia ornata</name>
    <dbReference type="NCBI Taxonomy" id="688661"/>
    <lineage>
        <taxon>Eukaryota</taxon>
        <taxon>Fungi</taxon>
        <taxon>Fungi incertae sedis</taxon>
        <taxon>Mucoromycota</taxon>
        <taxon>Mucoromycotina</taxon>
        <taxon>Mucoromycetes</taxon>
        <taxon>Mucorales</taxon>
        <taxon>Lichtheimiaceae</taxon>
        <taxon>Lichtheimia</taxon>
    </lineage>
</organism>
<sequence length="411" mass="45147">MATLFAASTSSEGNKGSGREGNSLGQQQYPATTVPDLAPSNVNPSSHNARECPLLDNSHTSTSPTDPSPSVATESLPSTYATLPRTTKLDEEPNPFEQSFSSGIDKEDNRNMGNSSNNNNRRILPPLAAIDSPTRGVISRKDEIIWDSLRSGPLSPSMLTGPAEDKRSRLSDHHHHHHSSYPGQQQQQQRSGSMMKYEVIPSAIVDRAQTVSSTSMYNYAASTAPASAIVAPSSAQAPGRETTGQVAPSNDEFPPPPPSSFVKRKYPTSAHVTPPPPPSSTTTAEIIHEHPSIKRRAQTKYVDDEEKRKNFLERNRQAAFKCRQRKKQWVQDLQSSAEYLTATNEQLKMETARLREEIFHLKSLLQEHTSCPLNPQAVLEAINRPIPHSDTITQYPPTSTESSPSTAIQRI</sequence>
<feature type="region of interest" description="Disordered" evidence="7">
    <location>
        <begin position="149"/>
        <end position="194"/>
    </location>
</feature>
<feature type="compositionally biased region" description="Low complexity" evidence="7">
    <location>
        <begin position="111"/>
        <end position="122"/>
    </location>
</feature>
<reference evidence="9 10" key="1">
    <citation type="submission" date="2023-03" db="EMBL/GenBank/DDBJ databases">
        <title>Genome sequence of Lichtheimia ornata CBS 291.66.</title>
        <authorList>
            <person name="Mohabir J.T."/>
            <person name="Shea T.P."/>
            <person name="Kurbessoian T."/>
            <person name="Berby B."/>
            <person name="Fontaine J."/>
            <person name="Livny J."/>
            <person name="Gnirke A."/>
            <person name="Stajich J.E."/>
            <person name="Cuomo C.A."/>
        </authorList>
    </citation>
    <scope>NUCLEOTIDE SEQUENCE [LARGE SCALE GENOMIC DNA]</scope>
    <source>
        <strain evidence="9">CBS 291.66</strain>
    </source>
</reference>
<keyword evidence="10" id="KW-1185">Reference proteome</keyword>
<feature type="compositionally biased region" description="Polar residues" evidence="7">
    <location>
        <begin position="1"/>
        <end position="14"/>
    </location>
</feature>
<feature type="region of interest" description="Disordered" evidence="7">
    <location>
        <begin position="387"/>
        <end position="411"/>
    </location>
</feature>
<dbReference type="GO" id="GO:0005634">
    <property type="term" value="C:nucleus"/>
    <property type="evidence" value="ECO:0007669"/>
    <property type="project" value="UniProtKB-SubCell"/>
</dbReference>
<proteinExistence type="predicted"/>
<feature type="region of interest" description="Disordered" evidence="7">
    <location>
        <begin position="232"/>
        <end position="258"/>
    </location>
</feature>
<feature type="compositionally biased region" description="Low complexity" evidence="7">
    <location>
        <begin position="396"/>
        <end position="411"/>
    </location>
</feature>
<dbReference type="PANTHER" id="PTHR19304">
    <property type="entry name" value="CYCLIC-AMP RESPONSE ELEMENT BINDING PROTEIN"/>
    <property type="match status" value="1"/>
</dbReference>
<evidence type="ECO:0000313" key="10">
    <source>
        <dbReference type="Proteomes" id="UP001234581"/>
    </source>
</evidence>
<dbReference type="GO" id="GO:0003700">
    <property type="term" value="F:DNA-binding transcription factor activity"/>
    <property type="evidence" value="ECO:0007669"/>
    <property type="project" value="InterPro"/>
</dbReference>
<evidence type="ECO:0000256" key="6">
    <source>
        <dbReference type="SAM" id="Coils"/>
    </source>
</evidence>
<feature type="compositionally biased region" description="Low complexity" evidence="7">
    <location>
        <begin position="180"/>
        <end position="193"/>
    </location>
</feature>
<dbReference type="EMBL" id="JARTCD010000067">
    <property type="protein sequence ID" value="KAJ8654071.1"/>
    <property type="molecule type" value="Genomic_DNA"/>
</dbReference>
<evidence type="ECO:0000256" key="5">
    <source>
        <dbReference type="ARBA" id="ARBA00023242"/>
    </source>
</evidence>
<evidence type="ECO:0000256" key="3">
    <source>
        <dbReference type="ARBA" id="ARBA00023125"/>
    </source>
</evidence>
<keyword evidence="2" id="KW-0805">Transcription regulation</keyword>
<dbReference type="FunFam" id="1.20.5.170:FF:000010">
    <property type="entry name" value="Cyclic AMP-dependent transcription factor ATF-2"/>
    <property type="match status" value="1"/>
</dbReference>
<keyword evidence="6" id="KW-0175">Coiled coil</keyword>
<dbReference type="Pfam" id="PF00170">
    <property type="entry name" value="bZIP_1"/>
    <property type="match status" value="1"/>
</dbReference>
<dbReference type="InterPro" id="IPR021755">
    <property type="entry name" value="TF_Aft1_HRA"/>
</dbReference>
<feature type="compositionally biased region" description="Low complexity" evidence="7">
    <location>
        <begin position="58"/>
        <end position="70"/>
    </location>
</feature>
<dbReference type="Proteomes" id="UP001234581">
    <property type="component" value="Unassembled WGS sequence"/>
</dbReference>
<dbReference type="Pfam" id="PF11786">
    <property type="entry name" value="Aft1_HRA"/>
    <property type="match status" value="1"/>
</dbReference>
<dbReference type="GO" id="GO:0003677">
    <property type="term" value="F:DNA binding"/>
    <property type="evidence" value="ECO:0007669"/>
    <property type="project" value="UniProtKB-KW"/>
</dbReference>
<name>A0AAD7UXS0_9FUNG</name>
<dbReference type="InterPro" id="IPR051027">
    <property type="entry name" value="bZIP_transcription_factors"/>
</dbReference>
<dbReference type="InterPro" id="IPR004827">
    <property type="entry name" value="bZIP"/>
</dbReference>
<dbReference type="InterPro" id="IPR046347">
    <property type="entry name" value="bZIP_sf"/>
</dbReference>
<dbReference type="SMART" id="SM00338">
    <property type="entry name" value="BRLZ"/>
    <property type="match status" value="1"/>
</dbReference>
<gene>
    <name evidence="9" type="ORF">O0I10_010282</name>
</gene>
<dbReference type="PROSITE" id="PS50217">
    <property type="entry name" value="BZIP"/>
    <property type="match status" value="1"/>
</dbReference>
<keyword evidence="5" id="KW-0539">Nucleus</keyword>
<keyword evidence="3" id="KW-0238">DNA-binding</keyword>
<feature type="region of interest" description="Disordered" evidence="7">
    <location>
        <begin position="1"/>
        <end position="127"/>
    </location>
</feature>
<dbReference type="Gene3D" id="1.20.5.170">
    <property type="match status" value="1"/>
</dbReference>
<dbReference type="SUPFAM" id="SSF57959">
    <property type="entry name" value="Leucine zipper domain"/>
    <property type="match status" value="1"/>
</dbReference>
<evidence type="ECO:0000256" key="7">
    <source>
        <dbReference type="SAM" id="MobiDB-lite"/>
    </source>
</evidence>
<evidence type="ECO:0000259" key="8">
    <source>
        <dbReference type="PROSITE" id="PS50217"/>
    </source>
</evidence>
<dbReference type="GeneID" id="83217686"/>
<dbReference type="CDD" id="cd14687">
    <property type="entry name" value="bZIP_ATF2"/>
    <property type="match status" value="1"/>
</dbReference>